<accession>A0ABN9REP3</accession>
<gene>
    <name evidence="2" type="ORF">PCOR1329_LOCUS19824</name>
</gene>
<comment type="caution">
    <text evidence="2">The sequence shown here is derived from an EMBL/GenBank/DDBJ whole genome shotgun (WGS) entry which is preliminary data.</text>
</comment>
<evidence type="ECO:0008006" key="4">
    <source>
        <dbReference type="Google" id="ProtNLM"/>
    </source>
</evidence>
<dbReference type="EMBL" id="CAUYUJ010006369">
    <property type="protein sequence ID" value="CAK0817134.1"/>
    <property type="molecule type" value="Genomic_DNA"/>
</dbReference>
<proteinExistence type="predicted"/>
<evidence type="ECO:0000256" key="1">
    <source>
        <dbReference type="SAM" id="MobiDB-lite"/>
    </source>
</evidence>
<evidence type="ECO:0000313" key="3">
    <source>
        <dbReference type="Proteomes" id="UP001189429"/>
    </source>
</evidence>
<evidence type="ECO:0000313" key="2">
    <source>
        <dbReference type="EMBL" id="CAK0817134.1"/>
    </source>
</evidence>
<feature type="region of interest" description="Disordered" evidence="1">
    <location>
        <begin position="89"/>
        <end position="138"/>
    </location>
</feature>
<name>A0ABN9REP3_9DINO</name>
<reference evidence="2" key="1">
    <citation type="submission" date="2023-10" db="EMBL/GenBank/DDBJ databases">
        <authorList>
            <person name="Chen Y."/>
            <person name="Shah S."/>
            <person name="Dougan E. K."/>
            <person name="Thang M."/>
            <person name="Chan C."/>
        </authorList>
    </citation>
    <scope>NUCLEOTIDE SEQUENCE [LARGE SCALE GENOMIC DNA]</scope>
</reference>
<keyword evidence="3" id="KW-1185">Reference proteome</keyword>
<feature type="non-terminal residue" evidence="2">
    <location>
        <position position="538"/>
    </location>
</feature>
<feature type="non-terminal residue" evidence="2">
    <location>
        <position position="1"/>
    </location>
</feature>
<sequence length="538" mass="59519">VKLWTIYFNNVEAIKPERIIPCNGKNQWVSFNLSEAAIANKGAADLFKKMAQAATSPDPAPEPSELVEAAPAPFALPVKRPVDLDGEELCPSAKSAKSNKAEEVLGDGGAAAGSTTEQSGMEQLEEEQAPLSPAGSSASSIVNTADLVRGMDLTNQGLLYELMDWPMHCLSRLEEYQPGTTTALANTLRKTTHSTCYSGIDTPGVALHMLAAQLEGSTACGNIKPEHIHACDILKDSRSELITSPMEPQCLFKDVEDWWTDSMKRYLNKCGKIGLNALMPYIRMPHTVLRKTASCTMHQSGCGCPMNDSTIHVAGTSCIDDSPIGAHGGAENGKATRAFAAWATQRRRQEAIVIIHENSHLFDPQILHKVLGDKYIILSKITCPTSLGWPVRRRRRWSVLVHREFAISVTSRLAPVISMFHRPIRSTWRVFMVAEKEELISELQWASNRPSSLWPESKDIAEEFQRDIENTDHAGVFLHFREALTATELKWLQRYEGMTHGTDYVHKLNQNPMADRGISSTSTVLHTILRNTSIDYSS</sequence>
<organism evidence="2 3">
    <name type="scientific">Prorocentrum cordatum</name>
    <dbReference type="NCBI Taxonomy" id="2364126"/>
    <lineage>
        <taxon>Eukaryota</taxon>
        <taxon>Sar</taxon>
        <taxon>Alveolata</taxon>
        <taxon>Dinophyceae</taxon>
        <taxon>Prorocentrales</taxon>
        <taxon>Prorocentraceae</taxon>
        <taxon>Prorocentrum</taxon>
    </lineage>
</organism>
<feature type="compositionally biased region" description="Low complexity" evidence="1">
    <location>
        <begin position="129"/>
        <end position="138"/>
    </location>
</feature>
<protein>
    <recommendedName>
        <fullName evidence="4">Protein xylosyltransferase</fullName>
    </recommendedName>
</protein>
<dbReference type="Proteomes" id="UP001189429">
    <property type="component" value="Unassembled WGS sequence"/>
</dbReference>